<evidence type="ECO:0000313" key="3">
    <source>
        <dbReference type="Proteomes" id="UP001174936"/>
    </source>
</evidence>
<evidence type="ECO:0000313" key="2">
    <source>
        <dbReference type="EMBL" id="KAK0638960.1"/>
    </source>
</evidence>
<dbReference type="EMBL" id="JAULSV010000007">
    <property type="protein sequence ID" value="KAK0638960.1"/>
    <property type="molecule type" value="Genomic_DNA"/>
</dbReference>
<dbReference type="AlphaFoldDB" id="A0AA40CHY6"/>
<feature type="domain" description="Heterokaryon incompatibility" evidence="1">
    <location>
        <begin position="75"/>
        <end position="219"/>
    </location>
</feature>
<reference evidence="2" key="1">
    <citation type="submission" date="2023-06" db="EMBL/GenBank/DDBJ databases">
        <title>Genome-scale phylogeny and comparative genomics of the fungal order Sordariales.</title>
        <authorList>
            <consortium name="Lawrence Berkeley National Laboratory"/>
            <person name="Hensen N."/>
            <person name="Bonometti L."/>
            <person name="Westerberg I."/>
            <person name="Brannstrom I.O."/>
            <person name="Guillou S."/>
            <person name="Cros-Aarteil S."/>
            <person name="Calhoun S."/>
            <person name="Haridas S."/>
            <person name="Kuo A."/>
            <person name="Mondo S."/>
            <person name="Pangilinan J."/>
            <person name="Riley R."/>
            <person name="Labutti K."/>
            <person name="Andreopoulos B."/>
            <person name="Lipzen A."/>
            <person name="Chen C."/>
            <person name="Yanf M."/>
            <person name="Daum C."/>
            <person name="Ng V."/>
            <person name="Clum A."/>
            <person name="Steindorff A."/>
            <person name="Ohm R."/>
            <person name="Martin F."/>
            <person name="Silar P."/>
            <person name="Natvig D."/>
            <person name="Lalanne C."/>
            <person name="Gautier V."/>
            <person name="Ament-Velasquez S.L."/>
            <person name="Kruys A."/>
            <person name="Hutchinson M.I."/>
            <person name="Powell A.J."/>
            <person name="Barry K."/>
            <person name="Miller A.N."/>
            <person name="Grigoriev I.V."/>
            <person name="Debuchy R."/>
            <person name="Gladieux P."/>
            <person name="Thoren M.H."/>
            <person name="Johannesson H."/>
        </authorList>
    </citation>
    <scope>NUCLEOTIDE SEQUENCE</scope>
    <source>
        <strain evidence="2">SMH2532-1</strain>
    </source>
</reference>
<dbReference type="Proteomes" id="UP001174936">
    <property type="component" value="Unassembled WGS sequence"/>
</dbReference>
<keyword evidence="3" id="KW-1185">Reference proteome</keyword>
<dbReference type="InterPro" id="IPR010730">
    <property type="entry name" value="HET"/>
</dbReference>
<sequence>MSTTRSTAFSPDIDRRLRESATLIRQRLDWCLKSHANTRCTTTSSNGALPKRLIHFDLSTQRARLVPTPSPLPQYAILSYVWGTEGDNFCTLRANIEQMHDDIPFTSLPLTLRHVFELVRHLSISYLWVDAICIVQDDEHDKATEIVNMASTYINAFLQIAAMSSLSAHHGLLAPDDNTLSLSEHHQIMKVCRSLRQQDWDSTLYHHYRLLTRGWTFQERILTRRVVHFTKKELVWECKSARWCECGAIGDGLETCGQAFINNMSAALEACMTLSDGQERRGRVSPLWRECVMSYSKRNLGKSSDRLPAISGIAALLHPPGAEDEYIAGLWREAMPFDLLWRCDQTSRLKEKKMFKPSWSWGSVHCGVGWPAARHWKGEPELFPSQVDSSLEASLTYLASGMYFEHGLTGVPVRHIDVEPVHSRFGEIKRGVVILSSRKAPVQIRKRCGLVGENGHDHTDWVAEGMRSSLPFYPDIQFTEDGREVGASEDDAYWLVEVASGSQGGRIWEAGLVVKRAVDRDDAYERVGLAGHSVCEPREGVSCFASEPEDIMLV</sequence>
<accession>A0AA40CHY6</accession>
<name>A0AA40CHY6_9PEZI</name>
<organism evidence="2 3">
    <name type="scientific">Cercophora newfieldiana</name>
    <dbReference type="NCBI Taxonomy" id="92897"/>
    <lineage>
        <taxon>Eukaryota</taxon>
        <taxon>Fungi</taxon>
        <taxon>Dikarya</taxon>
        <taxon>Ascomycota</taxon>
        <taxon>Pezizomycotina</taxon>
        <taxon>Sordariomycetes</taxon>
        <taxon>Sordariomycetidae</taxon>
        <taxon>Sordariales</taxon>
        <taxon>Lasiosphaeriaceae</taxon>
        <taxon>Cercophora</taxon>
    </lineage>
</organism>
<protein>
    <submittedName>
        <fullName evidence="2">Heterokaryon incompatibility protein-domain-containing protein</fullName>
    </submittedName>
</protein>
<gene>
    <name evidence="2" type="ORF">B0T16DRAFT_235212</name>
</gene>
<dbReference type="PANTHER" id="PTHR33112:SF9">
    <property type="entry name" value="HETEROKARYON INCOMPATIBILITY DOMAIN-CONTAINING PROTEIN"/>
    <property type="match status" value="1"/>
</dbReference>
<dbReference type="PANTHER" id="PTHR33112">
    <property type="entry name" value="DOMAIN PROTEIN, PUTATIVE-RELATED"/>
    <property type="match status" value="1"/>
</dbReference>
<dbReference type="Pfam" id="PF06985">
    <property type="entry name" value="HET"/>
    <property type="match status" value="1"/>
</dbReference>
<proteinExistence type="predicted"/>
<comment type="caution">
    <text evidence="2">The sequence shown here is derived from an EMBL/GenBank/DDBJ whole genome shotgun (WGS) entry which is preliminary data.</text>
</comment>
<evidence type="ECO:0000259" key="1">
    <source>
        <dbReference type="Pfam" id="PF06985"/>
    </source>
</evidence>